<gene>
    <name evidence="1" type="ORF">F444_08136</name>
</gene>
<comment type="caution">
    <text evidence="1">The sequence shown here is derived from an EMBL/GenBank/DDBJ whole genome shotgun (WGS) entry which is preliminary data.</text>
</comment>
<protein>
    <submittedName>
        <fullName evidence="1">Uncharacterized protein</fullName>
    </submittedName>
</protein>
<dbReference type="AlphaFoldDB" id="A0A081AC56"/>
<organism evidence="1 2">
    <name type="scientific">Phytophthora nicotianae P1976</name>
    <dbReference type="NCBI Taxonomy" id="1317066"/>
    <lineage>
        <taxon>Eukaryota</taxon>
        <taxon>Sar</taxon>
        <taxon>Stramenopiles</taxon>
        <taxon>Oomycota</taxon>
        <taxon>Peronosporomycetes</taxon>
        <taxon>Peronosporales</taxon>
        <taxon>Peronosporaceae</taxon>
        <taxon>Phytophthora</taxon>
    </lineage>
</organism>
<proteinExistence type="predicted"/>
<dbReference type="Proteomes" id="UP000028582">
    <property type="component" value="Unassembled WGS sequence"/>
</dbReference>
<name>A0A081AC56_PHYNI</name>
<sequence length="32" mass="3589">MIEDSRIARSPTHQSVYKTLVQPSVTTINSQT</sequence>
<evidence type="ECO:0000313" key="1">
    <source>
        <dbReference type="EMBL" id="ETO76467.1"/>
    </source>
</evidence>
<reference evidence="1 2" key="1">
    <citation type="submission" date="2013-11" db="EMBL/GenBank/DDBJ databases">
        <title>The Genome Sequence of Phytophthora parasitica P1976.</title>
        <authorList>
            <consortium name="The Broad Institute Genomics Platform"/>
            <person name="Russ C."/>
            <person name="Tyler B."/>
            <person name="Panabieres F."/>
            <person name="Shan W."/>
            <person name="Tripathy S."/>
            <person name="Grunwald N."/>
            <person name="Machado M."/>
            <person name="Johnson C.S."/>
            <person name="Walker B."/>
            <person name="Young S."/>
            <person name="Zeng Q."/>
            <person name="Gargeya S."/>
            <person name="Fitzgerald M."/>
            <person name="Haas B."/>
            <person name="Abouelleil A."/>
            <person name="Allen A.W."/>
            <person name="Alvarado L."/>
            <person name="Arachchi H.M."/>
            <person name="Berlin A.M."/>
            <person name="Chapman S.B."/>
            <person name="Gainer-Dewar J."/>
            <person name="Goldberg J."/>
            <person name="Griggs A."/>
            <person name="Gujja S."/>
            <person name="Hansen M."/>
            <person name="Howarth C."/>
            <person name="Imamovic A."/>
            <person name="Ireland A."/>
            <person name="Larimer J."/>
            <person name="McCowan C."/>
            <person name="Murphy C."/>
            <person name="Pearson M."/>
            <person name="Poon T.W."/>
            <person name="Priest M."/>
            <person name="Roberts A."/>
            <person name="Saif S."/>
            <person name="Shea T."/>
            <person name="Sisk P."/>
            <person name="Sykes S."/>
            <person name="Wortman J."/>
            <person name="Nusbaum C."/>
            <person name="Birren B."/>
        </authorList>
    </citation>
    <scope>NUCLEOTIDE SEQUENCE [LARGE SCALE GENOMIC DNA]</scope>
    <source>
        <strain evidence="1 2">P1976</strain>
    </source>
</reference>
<accession>A0A081AC56</accession>
<dbReference type="EMBL" id="ANJA01001535">
    <property type="protein sequence ID" value="ETO76467.1"/>
    <property type="molecule type" value="Genomic_DNA"/>
</dbReference>
<evidence type="ECO:0000313" key="2">
    <source>
        <dbReference type="Proteomes" id="UP000028582"/>
    </source>
</evidence>